<feature type="compositionally biased region" description="Pro residues" evidence="1">
    <location>
        <begin position="146"/>
        <end position="156"/>
    </location>
</feature>
<evidence type="ECO:0000256" key="2">
    <source>
        <dbReference type="SAM" id="SignalP"/>
    </source>
</evidence>
<feature type="chain" id="PRO_5022120622" evidence="2">
    <location>
        <begin position="26"/>
        <end position="156"/>
    </location>
</feature>
<dbReference type="KEGG" id="uli:ETAA1_20140"/>
<gene>
    <name evidence="3" type="ORF">ETAA1_20140</name>
</gene>
<evidence type="ECO:0000313" key="3">
    <source>
        <dbReference type="EMBL" id="QDU20071.1"/>
    </source>
</evidence>
<name>A0A517XRD0_9BACT</name>
<dbReference type="RefSeq" id="WP_145237008.1">
    <property type="nucleotide sequence ID" value="NZ_CP036273.1"/>
</dbReference>
<feature type="region of interest" description="Disordered" evidence="1">
    <location>
        <begin position="117"/>
        <end position="156"/>
    </location>
</feature>
<dbReference type="OrthoDB" id="9976687at2"/>
<accession>A0A517XRD0</accession>
<evidence type="ECO:0000313" key="4">
    <source>
        <dbReference type="Proteomes" id="UP000319576"/>
    </source>
</evidence>
<dbReference type="EMBL" id="CP036273">
    <property type="protein sequence ID" value="QDU20071.1"/>
    <property type="molecule type" value="Genomic_DNA"/>
</dbReference>
<keyword evidence="4" id="KW-1185">Reference proteome</keyword>
<keyword evidence="2" id="KW-0732">Signal</keyword>
<feature type="signal peptide" evidence="2">
    <location>
        <begin position="1"/>
        <end position="25"/>
    </location>
</feature>
<dbReference type="AlphaFoldDB" id="A0A517XRD0"/>
<protein>
    <submittedName>
        <fullName evidence="3">Uncharacterized protein</fullName>
    </submittedName>
</protein>
<reference evidence="3 4" key="1">
    <citation type="submission" date="2019-02" db="EMBL/GenBank/DDBJ databases">
        <title>Deep-cultivation of Planctomycetes and their phenomic and genomic characterization uncovers novel biology.</title>
        <authorList>
            <person name="Wiegand S."/>
            <person name="Jogler M."/>
            <person name="Boedeker C."/>
            <person name="Pinto D."/>
            <person name="Vollmers J."/>
            <person name="Rivas-Marin E."/>
            <person name="Kohn T."/>
            <person name="Peeters S.H."/>
            <person name="Heuer A."/>
            <person name="Rast P."/>
            <person name="Oberbeckmann S."/>
            <person name="Bunk B."/>
            <person name="Jeske O."/>
            <person name="Meyerdierks A."/>
            <person name="Storesund J.E."/>
            <person name="Kallscheuer N."/>
            <person name="Luecker S."/>
            <person name="Lage O.M."/>
            <person name="Pohl T."/>
            <person name="Merkel B.J."/>
            <person name="Hornburger P."/>
            <person name="Mueller R.-W."/>
            <person name="Bruemmer F."/>
            <person name="Labrenz M."/>
            <person name="Spormann A.M."/>
            <person name="Op den Camp H."/>
            <person name="Overmann J."/>
            <person name="Amann R."/>
            <person name="Jetten M.S.M."/>
            <person name="Mascher T."/>
            <person name="Medema M.H."/>
            <person name="Devos D.P."/>
            <person name="Kaster A.-K."/>
            <person name="Ovreas L."/>
            <person name="Rohde M."/>
            <person name="Galperin M.Y."/>
            <person name="Jogler C."/>
        </authorList>
    </citation>
    <scope>NUCLEOTIDE SEQUENCE [LARGE SCALE GENOMIC DNA]</scope>
    <source>
        <strain evidence="3 4">ETA_A1</strain>
    </source>
</reference>
<evidence type="ECO:0000256" key="1">
    <source>
        <dbReference type="SAM" id="MobiDB-lite"/>
    </source>
</evidence>
<sequence precursor="true">MNVGRVLGRFAAVGVVAGSVGLATAADEPIVVVPAAPVAEGCPTCAAGPGGAPCRLGGCKTCNTCSPRKPVVGQLRPGACYGYFQTQWHRWEDVCPIPYQGVGLPDAPPRVPVPLAAPLATPRSDAPAKSAPMPMPTPGAKSGLPTIPPPDGKFGK</sequence>
<dbReference type="Proteomes" id="UP000319576">
    <property type="component" value="Chromosome"/>
</dbReference>
<organism evidence="3 4">
    <name type="scientific">Urbifossiella limnaea</name>
    <dbReference type="NCBI Taxonomy" id="2528023"/>
    <lineage>
        <taxon>Bacteria</taxon>
        <taxon>Pseudomonadati</taxon>
        <taxon>Planctomycetota</taxon>
        <taxon>Planctomycetia</taxon>
        <taxon>Gemmatales</taxon>
        <taxon>Gemmataceae</taxon>
        <taxon>Urbifossiella</taxon>
    </lineage>
</organism>
<proteinExistence type="predicted"/>